<protein>
    <submittedName>
        <fullName evidence="1">Uncharacterized protein</fullName>
    </submittedName>
</protein>
<comment type="caution">
    <text evidence="1">The sequence shown here is derived from an EMBL/GenBank/DDBJ whole genome shotgun (WGS) entry which is preliminary data.</text>
</comment>
<dbReference type="Proteomes" id="UP000321089">
    <property type="component" value="Unassembled WGS sequence"/>
</dbReference>
<name>A0A512TQK2_CLOBU</name>
<gene>
    <name evidence="1" type="ORF">CBU02nite_28890</name>
</gene>
<accession>A0A512TQK2</accession>
<organism evidence="1 2">
    <name type="scientific">Clostridium butyricum</name>
    <dbReference type="NCBI Taxonomy" id="1492"/>
    <lineage>
        <taxon>Bacteria</taxon>
        <taxon>Bacillati</taxon>
        <taxon>Bacillota</taxon>
        <taxon>Clostridia</taxon>
        <taxon>Eubacteriales</taxon>
        <taxon>Clostridiaceae</taxon>
        <taxon>Clostridium</taxon>
    </lineage>
</organism>
<dbReference type="AlphaFoldDB" id="A0A512TQK2"/>
<dbReference type="EMBL" id="BKBC01000047">
    <property type="protein sequence ID" value="GEQ22383.1"/>
    <property type="molecule type" value="Genomic_DNA"/>
</dbReference>
<sequence>MLIIFFSPFKKPFSVFLISGLYPVFFNSFKNEVIVREVLSFCVLSVVISVFFSRTLLHELVERGFKINKNKIRMNNLEEITSYK</sequence>
<reference evidence="1 2" key="1">
    <citation type="submission" date="2019-07" db="EMBL/GenBank/DDBJ databases">
        <title>Whole genome shotgun sequence of Clostridium butyricum NBRC 3858.</title>
        <authorList>
            <person name="Hosoyama A."/>
            <person name="Uohara A."/>
            <person name="Ohji S."/>
            <person name="Ichikawa N."/>
        </authorList>
    </citation>
    <scope>NUCLEOTIDE SEQUENCE [LARGE SCALE GENOMIC DNA]</scope>
    <source>
        <strain evidence="1 2">NBRC 3858</strain>
    </source>
</reference>
<proteinExistence type="predicted"/>
<evidence type="ECO:0000313" key="1">
    <source>
        <dbReference type="EMBL" id="GEQ22383.1"/>
    </source>
</evidence>
<evidence type="ECO:0000313" key="2">
    <source>
        <dbReference type="Proteomes" id="UP000321089"/>
    </source>
</evidence>